<dbReference type="InterPro" id="IPR041492">
    <property type="entry name" value="HAD_2"/>
</dbReference>
<protein>
    <recommendedName>
        <fullName evidence="4">phosphoglycolate phosphatase</fullName>
        <ecNumber evidence="4">3.1.3.18</ecNumber>
    </recommendedName>
</protein>
<organism evidence="5 6">
    <name type="scientific">Granulicella sibirica</name>
    <dbReference type="NCBI Taxonomy" id="2479048"/>
    <lineage>
        <taxon>Bacteria</taxon>
        <taxon>Pseudomonadati</taxon>
        <taxon>Acidobacteriota</taxon>
        <taxon>Terriglobia</taxon>
        <taxon>Terriglobales</taxon>
        <taxon>Acidobacteriaceae</taxon>
        <taxon>Granulicella</taxon>
    </lineage>
</organism>
<dbReference type="EMBL" id="RDSM01000006">
    <property type="protein sequence ID" value="RXH54012.1"/>
    <property type="molecule type" value="Genomic_DNA"/>
</dbReference>
<dbReference type="SUPFAM" id="SSF56784">
    <property type="entry name" value="HAD-like"/>
    <property type="match status" value="1"/>
</dbReference>
<dbReference type="InterPro" id="IPR023198">
    <property type="entry name" value="PGP-like_dom2"/>
</dbReference>
<comment type="catalytic activity">
    <reaction evidence="1">
        <text>2-phosphoglycolate + H2O = glycolate + phosphate</text>
        <dbReference type="Rhea" id="RHEA:14369"/>
        <dbReference type="ChEBI" id="CHEBI:15377"/>
        <dbReference type="ChEBI" id="CHEBI:29805"/>
        <dbReference type="ChEBI" id="CHEBI:43474"/>
        <dbReference type="ChEBI" id="CHEBI:58033"/>
        <dbReference type="EC" id="3.1.3.18"/>
    </reaction>
</comment>
<dbReference type="InterPro" id="IPR023214">
    <property type="entry name" value="HAD_sf"/>
</dbReference>
<dbReference type="EC" id="3.1.3.18" evidence="4"/>
<reference evidence="6" key="2">
    <citation type="submission" date="2019-02" db="EMBL/GenBank/DDBJ databases">
        <title>Granulicella sibirica sp. nov., a psychrotolerant acidobacterium isolated from an organic soil layer in forested tundra, West Siberia.</title>
        <authorList>
            <person name="Oshkin I.Y."/>
            <person name="Kulichevskaya I.S."/>
            <person name="Rijpstra W.I.C."/>
            <person name="Sinninghe Damste J.S."/>
            <person name="Rakitin A.L."/>
            <person name="Ravin N.V."/>
            <person name="Dedysh S.N."/>
        </authorList>
    </citation>
    <scope>NUCLEOTIDE SEQUENCE [LARGE SCALE GENOMIC DNA]</scope>
    <source>
        <strain evidence="6">AF10</strain>
    </source>
</reference>
<accession>A0A4Q0SUL0</accession>
<evidence type="ECO:0000256" key="3">
    <source>
        <dbReference type="ARBA" id="ARBA00006171"/>
    </source>
</evidence>
<dbReference type="Gene3D" id="3.40.50.1000">
    <property type="entry name" value="HAD superfamily/HAD-like"/>
    <property type="match status" value="1"/>
</dbReference>
<comment type="similarity">
    <text evidence="3">Belongs to the HAD-like hydrolase superfamily. CbbY/CbbZ/Gph/YieH family.</text>
</comment>
<dbReference type="GO" id="GO:0008967">
    <property type="term" value="F:phosphoglycolate phosphatase activity"/>
    <property type="evidence" value="ECO:0007669"/>
    <property type="project" value="UniProtKB-EC"/>
</dbReference>
<sequence length="218" mass="23469">MYLFDIDGTLLNATDAVHYFAFCDALTELAGRSLNLDGVTAQGNVDNGILRDALALAGVPDHQWRPRLPEMQQRMCAFVTRDQADLRLQVLPQVPEVLDHLRAKGAILGVATGNLEGIGRVKLAHAGLLDRFHFGGYSNAHEFRHEVFKSAVETARSLTRADASICVVGDTPADVRAAHSNGLDIIAVATGIFPLATLQAESPTRAVSSLAELLIHPL</sequence>
<reference evidence="5 6" key="1">
    <citation type="submission" date="2018-11" db="EMBL/GenBank/DDBJ databases">
        <authorList>
            <person name="Mardanov A.V."/>
            <person name="Ravin N.V."/>
            <person name="Dedysh S.N."/>
        </authorList>
    </citation>
    <scope>NUCLEOTIDE SEQUENCE [LARGE SCALE GENOMIC DNA]</scope>
    <source>
        <strain evidence="5 6">AF10</strain>
    </source>
</reference>
<name>A0A4Q0SUL0_9BACT</name>
<evidence type="ECO:0000313" key="6">
    <source>
        <dbReference type="Proteomes" id="UP000289437"/>
    </source>
</evidence>
<evidence type="ECO:0000256" key="1">
    <source>
        <dbReference type="ARBA" id="ARBA00000830"/>
    </source>
</evidence>
<keyword evidence="5" id="KW-0378">Hydrolase</keyword>
<keyword evidence="6" id="KW-1185">Reference proteome</keyword>
<proteinExistence type="inferred from homology"/>
<dbReference type="InterPro" id="IPR050155">
    <property type="entry name" value="HAD-like_hydrolase_sf"/>
</dbReference>
<dbReference type="Pfam" id="PF13419">
    <property type="entry name" value="HAD_2"/>
    <property type="match status" value="1"/>
</dbReference>
<dbReference type="Proteomes" id="UP000289437">
    <property type="component" value="Unassembled WGS sequence"/>
</dbReference>
<dbReference type="GO" id="GO:0006281">
    <property type="term" value="P:DNA repair"/>
    <property type="evidence" value="ECO:0007669"/>
    <property type="project" value="TreeGrafter"/>
</dbReference>
<evidence type="ECO:0000256" key="2">
    <source>
        <dbReference type="ARBA" id="ARBA00004818"/>
    </source>
</evidence>
<comment type="caution">
    <text evidence="5">The sequence shown here is derived from an EMBL/GenBank/DDBJ whole genome shotgun (WGS) entry which is preliminary data.</text>
</comment>
<gene>
    <name evidence="5" type="ORF">GRAN_4981</name>
</gene>
<dbReference type="AlphaFoldDB" id="A0A4Q0SUL0"/>
<dbReference type="PANTHER" id="PTHR43434:SF1">
    <property type="entry name" value="PHOSPHOGLYCOLATE PHOSPHATASE"/>
    <property type="match status" value="1"/>
</dbReference>
<dbReference type="PANTHER" id="PTHR43434">
    <property type="entry name" value="PHOSPHOGLYCOLATE PHOSPHATASE"/>
    <property type="match status" value="1"/>
</dbReference>
<comment type="pathway">
    <text evidence="2">Organic acid metabolism; glycolate biosynthesis; glycolate from 2-phosphoglycolate: step 1/1.</text>
</comment>
<dbReference type="SFLD" id="SFLDS00003">
    <property type="entry name" value="Haloacid_Dehalogenase"/>
    <property type="match status" value="1"/>
</dbReference>
<dbReference type="SFLD" id="SFLDG01129">
    <property type="entry name" value="C1.5:_HAD__Beta-PGM__Phosphata"/>
    <property type="match status" value="1"/>
</dbReference>
<evidence type="ECO:0000256" key="4">
    <source>
        <dbReference type="ARBA" id="ARBA00013078"/>
    </source>
</evidence>
<evidence type="ECO:0000313" key="5">
    <source>
        <dbReference type="EMBL" id="RXH54012.1"/>
    </source>
</evidence>
<dbReference type="Gene3D" id="1.10.150.240">
    <property type="entry name" value="Putative phosphatase, domain 2"/>
    <property type="match status" value="1"/>
</dbReference>
<dbReference type="InterPro" id="IPR036412">
    <property type="entry name" value="HAD-like_sf"/>
</dbReference>